<dbReference type="EMBL" id="KY817360">
    <property type="protein sequence ID" value="ARK07713.1"/>
    <property type="molecule type" value="Genomic_DNA"/>
</dbReference>
<proteinExistence type="predicted"/>
<dbReference type="InterPro" id="IPR008983">
    <property type="entry name" value="Tumour_necrosis_fac-like_dom"/>
</dbReference>
<evidence type="ECO:0000313" key="2">
    <source>
        <dbReference type="Proteomes" id="UP000225832"/>
    </source>
</evidence>
<keyword evidence="1" id="KW-0675">Receptor</keyword>
<evidence type="ECO:0000313" key="1">
    <source>
        <dbReference type="EMBL" id="ARK07713.1"/>
    </source>
</evidence>
<keyword evidence="2" id="KW-1185">Reference proteome</keyword>
<reference evidence="1 2" key="1">
    <citation type="submission" date="2017-03" db="EMBL/GenBank/DDBJ databases">
        <title>Complete genome of Rhodococcus opacus Tectivirus Toil.</title>
        <authorList>
            <person name="Gill J.J."/>
            <person name="Wang B."/>
            <person name="Young R."/>
            <person name="Chu K.-H."/>
        </authorList>
    </citation>
    <scope>NUCLEOTIDE SEQUENCE [LARGE SCALE GENOMIC DNA]</scope>
</reference>
<protein>
    <submittedName>
        <fullName evidence="1">Putative receptor-binding protein</fullName>
    </submittedName>
</protein>
<dbReference type="Proteomes" id="UP000225832">
    <property type="component" value="Segment"/>
</dbReference>
<sequence>MVWRYTTMAPDLSDLVTQSELTTGLGGKADTSTVDELNTSIVNTADSLAAYIAQQNASQSGGISIISNFNGTNGDPLPSTFVQDAQNGLYIWDNCLDIGAPFVAFTDKEFWYRSNIPLTMDDQSVSIVFQGKPTSQPTIIYLRGSSTGGGFVYASFVNNTIRIGWGSFTSSHFNAGTVWQTTGYTLPNNAQVEFKAVGTTYQVFVNGNPSPIASITNGTFPIGPSNRYVGGVQEVSNGAFFGTEAAPISSFNASDVAAPVYLGHGWDLYRANIGGVSKGTGNSVLPAGTFDNIRDAYGVDTTFALSNGIITATKAGWYSINLRIHISVGAGSNNICALLYGNQSVGSIQLLRAGGDIQQVSCCAASWNIYLEAGGWVQAGMNNGTGLGKSIIGDTTGYITYFSGARMYDRN</sequence>
<gene>
    <name evidence="1" type="ORF">Toil_gp30</name>
</gene>
<dbReference type="SUPFAM" id="SSF49842">
    <property type="entry name" value="TNF-like"/>
    <property type="match status" value="1"/>
</dbReference>
<accession>A0A1W6DXQ3</accession>
<organism evidence="1 2">
    <name type="scientific">Rhodococcus phage Toil</name>
    <dbReference type="NCBI Taxonomy" id="1975614"/>
    <lineage>
        <taxon>Viruses</taxon>
        <taxon>Varidnaviria</taxon>
        <taxon>Bamfordvirae</taxon>
        <taxon>Preplasmiviricota</taxon>
        <taxon>Prepoliviricotina</taxon>
        <taxon>Tectiliviricetes</taxon>
        <taxon>Kalamavirales</taxon>
        <taxon>Tectiviridae</taxon>
        <taxon>Epsilontectivirus</taxon>
        <taxon>Epsilontectivirus toil</taxon>
    </lineage>
</organism>
<name>A0A1W6DXQ3_9VIRU</name>